<dbReference type="AlphaFoldDB" id="W4K1B1"/>
<keyword evidence="9" id="KW-0496">Mitochondrion</keyword>
<evidence type="ECO:0000256" key="11">
    <source>
        <dbReference type="ARBA" id="ARBA00038963"/>
    </source>
</evidence>
<dbReference type="EMBL" id="KI925461">
    <property type="protein sequence ID" value="ETW78866.1"/>
    <property type="molecule type" value="Genomic_DNA"/>
</dbReference>
<organism evidence="14 15">
    <name type="scientific">Heterobasidion irregulare (strain TC 32-1)</name>
    <dbReference type="NCBI Taxonomy" id="747525"/>
    <lineage>
        <taxon>Eukaryota</taxon>
        <taxon>Fungi</taxon>
        <taxon>Dikarya</taxon>
        <taxon>Basidiomycota</taxon>
        <taxon>Agaricomycotina</taxon>
        <taxon>Agaricomycetes</taxon>
        <taxon>Russulales</taxon>
        <taxon>Bondarzewiaceae</taxon>
        <taxon>Heterobasidion</taxon>
        <taxon>Heterobasidion annosum species complex</taxon>
    </lineage>
</organism>
<reference evidence="14 15" key="1">
    <citation type="journal article" date="2012" name="New Phytol.">
        <title>Insight into trade-off between wood decay and parasitism from the genome of a fungal forest pathogen.</title>
        <authorList>
            <person name="Olson A."/>
            <person name="Aerts A."/>
            <person name="Asiegbu F."/>
            <person name="Belbahri L."/>
            <person name="Bouzid O."/>
            <person name="Broberg A."/>
            <person name="Canback B."/>
            <person name="Coutinho P.M."/>
            <person name="Cullen D."/>
            <person name="Dalman K."/>
            <person name="Deflorio G."/>
            <person name="van Diepen L.T."/>
            <person name="Dunand C."/>
            <person name="Duplessis S."/>
            <person name="Durling M."/>
            <person name="Gonthier P."/>
            <person name="Grimwood J."/>
            <person name="Fossdal C.G."/>
            <person name="Hansson D."/>
            <person name="Henrissat B."/>
            <person name="Hietala A."/>
            <person name="Himmelstrand K."/>
            <person name="Hoffmeister D."/>
            <person name="Hogberg N."/>
            <person name="James T.Y."/>
            <person name="Karlsson M."/>
            <person name="Kohler A."/>
            <person name="Kues U."/>
            <person name="Lee Y.H."/>
            <person name="Lin Y.C."/>
            <person name="Lind M."/>
            <person name="Lindquist E."/>
            <person name="Lombard V."/>
            <person name="Lucas S."/>
            <person name="Lunden K."/>
            <person name="Morin E."/>
            <person name="Murat C."/>
            <person name="Park J."/>
            <person name="Raffaello T."/>
            <person name="Rouze P."/>
            <person name="Salamov A."/>
            <person name="Schmutz J."/>
            <person name="Solheim H."/>
            <person name="Stahlberg J."/>
            <person name="Velez H."/>
            <person name="de Vries R.P."/>
            <person name="Wiebenga A."/>
            <person name="Woodward S."/>
            <person name="Yakovlev I."/>
            <person name="Garbelotto M."/>
            <person name="Martin F."/>
            <person name="Grigoriev I.V."/>
            <person name="Stenlid J."/>
        </authorList>
    </citation>
    <scope>NUCLEOTIDE SEQUENCE [LARGE SCALE GENOMIC DNA]</scope>
    <source>
        <strain evidence="14 15">TC 32-1</strain>
    </source>
</reference>
<evidence type="ECO:0000256" key="12">
    <source>
        <dbReference type="ARBA" id="ARBA00048843"/>
    </source>
</evidence>
<dbReference type="eggNOG" id="KOG0025">
    <property type="taxonomic scope" value="Eukaryota"/>
</dbReference>
<evidence type="ECO:0000256" key="9">
    <source>
        <dbReference type="ARBA" id="ARBA00023128"/>
    </source>
</evidence>
<evidence type="ECO:0000256" key="5">
    <source>
        <dbReference type="ARBA" id="ARBA00022857"/>
    </source>
</evidence>
<dbReference type="GO" id="GO:0141148">
    <property type="term" value="F:enoyl-[acyl-carrier-protein] reductase (NADPH) activity"/>
    <property type="evidence" value="ECO:0007669"/>
    <property type="project" value="UniProtKB-EC"/>
</dbReference>
<dbReference type="SUPFAM" id="SSF51735">
    <property type="entry name" value="NAD(P)-binding Rossmann-fold domains"/>
    <property type="match status" value="1"/>
</dbReference>
<dbReference type="FunCoup" id="W4K1B1">
    <property type="interactions" value="311"/>
</dbReference>
<dbReference type="Gene3D" id="3.40.50.720">
    <property type="entry name" value="NAD(P)-binding Rossmann-like Domain"/>
    <property type="match status" value="1"/>
</dbReference>
<comment type="subcellular location">
    <subcellularLocation>
        <location evidence="1">Mitochondrion</location>
    </subcellularLocation>
</comment>
<comment type="similarity">
    <text evidence="2">Belongs to the zinc-containing alcohol dehydrogenase family. Quinone oxidoreductase subfamily.</text>
</comment>
<feature type="domain" description="Enoyl reductase (ER)" evidence="13">
    <location>
        <begin position="38"/>
        <end position="345"/>
    </location>
</feature>
<keyword evidence="3" id="KW-0444">Lipid biosynthesis</keyword>
<accession>W4K1B1</accession>
<evidence type="ECO:0000256" key="1">
    <source>
        <dbReference type="ARBA" id="ARBA00004173"/>
    </source>
</evidence>
<evidence type="ECO:0000313" key="15">
    <source>
        <dbReference type="Proteomes" id="UP000030671"/>
    </source>
</evidence>
<evidence type="ECO:0000259" key="13">
    <source>
        <dbReference type="SMART" id="SM00829"/>
    </source>
</evidence>
<dbReference type="FunFam" id="3.40.50.720:FF:000112">
    <property type="entry name" value="Enoyl-[acyl-carrier-protein] reductase 1, mitochondrial"/>
    <property type="match status" value="1"/>
</dbReference>
<dbReference type="STRING" id="747525.W4K1B1"/>
<evidence type="ECO:0000256" key="3">
    <source>
        <dbReference type="ARBA" id="ARBA00022516"/>
    </source>
</evidence>
<dbReference type="GeneID" id="20670969"/>
<evidence type="ECO:0000256" key="7">
    <source>
        <dbReference type="ARBA" id="ARBA00023002"/>
    </source>
</evidence>
<keyword evidence="5" id="KW-0521">NADP</keyword>
<dbReference type="OrthoDB" id="7482721at2759"/>
<evidence type="ECO:0000256" key="10">
    <source>
        <dbReference type="ARBA" id="ARBA00023160"/>
    </source>
</evidence>
<dbReference type="EC" id="1.3.1.104" evidence="11"/>
<dbReference type="Pfam" id="PF00107">
    <property type="entry name" value="ADH_zinc_N"/>
    <property type="match status" value="1"/>
</dbReference>
<evidence type="ECO:0000256" key="8">
    <source>
        <dbReference type="ARBA" id="ARBA00023098"/>
    </source>
</evidence>
<dbReference type="PANTHER" id="PTHR43981">
    <property type="entry name" value="ENOYL-[ACYL-CARRIER-PROTEIN] REDUCTASE, MITOCHONDRIAL"/>
    <property type="match status" value="1"/>
</dbReference>
<keyword evidence="8" id="KW-0443">Lipid metabolism</keyword>
<name>W4K1B1_HETIT</name>
<dbReference type="Proteomes" id="UP000030671">
    <property type="component" value="Unassembled WGS sequence"/>
</dbReference>
<dbReference type="InParanoid" id="W4K1B1"/>
<dbReference type="InterPro" id="IPR013149">
    <property type="entry name" value="ADH-like_C"/>
</dbReference>
<keyword evidence="6" id="KW-0809">Transit peptide</keyword>
<evidence type="ECO:0000256" key="2">
    <source>
        <dbReference type="ARBA" id="ARBA00010371"/>
    </source>
</evidence>
<dbReference type="Pfam" id="PF08240">
    <property type="entry name" value="ADH_N"/>
    <property type="match status" value="1"/>
</dbReference>
<comment type="catalytic activity">
    <reaction evidence="12">
        <text>a 2,3-saturated acyl-[ACP] + NADP(+) = a (2E)-enoyl-[ACP] + NADPH + H(+)</text>
        <dbReference type="Rhea" id="RHEA:22564"/>
        <dbReference type="Rhea" id="RHEA-COMP:9925"/>
        <dbReference type="Rhea" id="RHEA-COMP:9926"/>
        <dbReference type="ChEBI" id="CHEBI:15378"/>
        <dbReference type="ChEBI" id="CHEBI:57783"/>
        <dbReference type="ChEBI" id="CHEBI:58349"/>
        <dbReference type="ChEBI" id="CHEBI:78784"/>
        <dbReference type="ChEBI" id="CHEBI:78785"/>
        <dbReference type="EC" id="1.3.1.104"/>
    </reaction>
</comment>
<dbReference type="SUPFAM" id="SSF50129">
    <property type="entry name" value="GroES-like"/>
    <property type="match status" value="1"/>
</dbReference>
<dbReference type="PANTHER" id="PTHR43981:SF2">
    <property type="entry name" value="ENOYL-[ACYL-CARRIER-PROTEIN] REDUCTASE, MITOCHONDRIAL"/>
    <property type="match status" value="1"/>
</dbReference>
<evidence type="ECO:0000256" key="6">
    <source>
        <dbReference type="ARBA" id="ARBA00022946"/>
    </source>
</evidence>
<protein>
    <recommendedName>
        <fullName evidence="11">enoyl-[acyl-carrier-protein] reductase</fullName>
        <ecNumber evidence="11">1.3.1.104</ecNumber>
    </recommendedName>
</protein>
<dbReference type="InterPro" id="IPR020843">
    <property type="entry name" value="ER"/>
</dbReference>
<sequence length="346" mass="38397">MFPALYRPIRSVFRSFHTYHRLQTNRAIIYSRTGPPPEVISVLSYPSLPPPSPGTLNLRFVLSPINPSDINVIEGVYPLKPPPSHLSLITPHTFIAGNEGLAEVRGVGEGVYSFSDGDWVVLTKQQGGTWNTAVNVDALDVVKIPRKSNLTEVNAATMTVRIHKVNHPTAYNMLKDFVDLIPGDWVVQNGANSAVGQSVIQIAKARGLKTLNLIRNRDDISELKQELTDLGATCVATYDELADKSMKSKIKEWTDGKDIRLALNCIGGQPASDMARLLGRDAHLVSYGAMSKQPLSLPTSLFLFKNLTSHGFWQSRWYQQHSRDDRENLIKTLVDLMNDGKVSVIR</sequence>
<keyword evidence="10" id="KW-0275">Fatty acid biosynthesis</keyword>
<dbReference type="InterPro" id="IPR036291">
    <property type="entry name" value="NAD(P)-bd_dom_sf"/>
</dbReference>
<keyword evidence="4" id="KW-0276">Fatty acid metabolism</keyword>
<keyword evidence="15" id="KW-1185">Reference proteome</keyword>
<dbReference type="GO" id="GO:0005739">
    <property type="term" value="C:mitochondrion"/>
    <property type="evidence" value="ECO:0007669"/>
    <property type="project" value="UniProtKB-SubCell"/>
</dbReference>
<dbReference type="InterPro" id="IPR051034">
    <property type="entry name" value="Mito_Enoyl-ACP_Reductase"/>
</dbReference>
<dbReference type="Gene3D" id="3.90.180.10">
    <property type="entry name" value="Medium-chain alcohol dehydrogenases, catalytic domain"/>
    <property type="match status" value="1"/>
</dbReference>
<dbReference type="RefSeq" id="XP_009549159.1">
    <property type="nucleotide sequence ID" value="XM_009550864.1"/>
</dbReference>
<dbReference type="CDD" id="cd08290">
    <property type="entry name" value="ETR"/>
    <property type="match status" value="1"/>
</dbReference>
<keyword evidence="7" id="KW-0560">Oxidoreductase</keyword>
<proteinExistence type="inferred from homology"/>
<evidence type="ECO:0000313" key="14">
    <source>
        <dbReference type="EMBL" id="ETW78866.1"/>
    </source>
</evidence>
<dbReference type="KEGG" id="hir:HETIRDRAFT_323520"/>
<dbReference type="InterPro" id="IPR011032">
    <property type="entry name" value="GroES-like_sf"/>
</dbReference>
<dbReference type="InterPro" id="IPR013154">
    <property type="entry name" value="ADH-like_N"/>
</dbReference>
<dbReference type="HOGENOM" id="CLU_026673_17_0_1"/>
<gene>
    <name evidence="14" type="ORF">HETIRDRAFT_323520</name>
</gene>
<evidence type="ECO:0000256" key="4">
    <source>
        <dbReference type="ARBA" id="ARBA00022832"/>
    </source>
</evidence>
<dbReference type="SMART" id="SM00829">
    <property type="entry name" value="PKS_ER"/>
    <property type="match status" value="1"/>
</dbReference>
<dbReference type="GO" id="GO:0006633">
    <property type="term" value="P:fatty acid biosynthetic process"/>
    <property type="evidence" value="ECO:0007669"/>
    <property type="project" value="UniProtKB-KW"/>
</dbReference>